<gene>
    <name evidence="1" type="ORF">CmeUKMEL1_16475</name>
</gene>
<name>A0A2P4Z5H4_9CRYT</name>
<sequence>MLILVNILSLNEEISFGIKHWIGESVNNQNGMSESLIFCEPIINHIKEYSMVWIKRWITQKYWEDKFEEALDKNFNTKLPIKVKPFSNGSELFNSFTIPWLNAIYQFDQLYSENTHEGKFFVEAFNRIRKNFDAWNDEYKKSVWDI</sequence>
<organism evidence="1 2">
    <name type="scientific">Cryptosporidium meleagridis</name>
    <dbReference type="NCBI Taxonomy" id="93969"/>
    <lineage>
        <taxon>Eukaryota</taxon>
        <taxon>Sar</taxon>
        <taxon>Alveolata</taxon>
        <taxon>Apicomplexa</taxon>
        <taxon>Conoidasida</taxon>
        <taxon>Coccidia</taxon>
        <taxon>Eucoccidiorida</taxon>
        <taxon>Eimeriorina</taxon>
        <taxon>Cryptosporidiidae</taxon>
        <taxon>Cryptosporidium</taxon>
    </lineage>
</organism>
<reference evidence="1 2" key="1">
    <citation type="submission" date="2014-04" db="EMBL/GenBank/DDBJ databases">
        <title>Comparative Genomics of Cryptosporidium Species.</title>
        <authorList>
            <person name="Silva J.C."/>
            <person name="Su Q."/>
            <person name="Chalmers R."/>
            <person name="Chibucos M.C."/>
            <person name="Elwin K."/>
            <person name="Godinez A."/>
            <person name="Guo F."/>
            <person name="Huynh K."/>
            <person name="Orvis J."/>
            <person name="Ott S."/>
            <person name="Sadzewicz L."/>
            <person name="Sengamalay N."/>
            <person name="Shetty A."/>
            <person name="Sun M."/>
            <person name="Tallon L."/>
            <person name="Xiao L."/>
            <person name="Zhang H."/>
            <person name="Fraser C.M."/>
            <person name="Zhu G."/>
            <person name="Kissinger J."/>
            <person name="Widmer G."/>
        </authorList>
    </citation>
    <scope>NUCLEOTIDE SEQUENCE [LARGE SCALE GENOMIC DNA]</scope>
    <source>
        <strain evidence="1 2">UKMEL1</strain>
    </source>
</reference>
<protein>
    <submittedName>
        <fullName evidence="1">Uncharacterized protein</fullName>
    </submittedName>
</protein>
<dbReference type="Proteomes" id="UP000236928">
    <property type="component" value="Unassembled WGS sequence"/>
</dbReference>
<proteinExistence type="predicted"/>
<dbReference type="EMBL" id="JIBK01000050">
    <property type="protein sequence ID" value="POM85249.1"/>
    <property type="molecule type" value="Genomic_DNA"/>
</dbReference>
<comment type="caution">
    <text evidence="1">The sequence shown here is derived from an EMBL/GenBank/DDBJ whole genome shotgun (WGS) entry which is preliminary data.</text>
</comment>
<evidence type="ECO:0000313" key="1">
    <source>
        <dbReference type="EMBL" id="POM85249.1"/>
    </source>
</evidence>
<accession>A0A2P4Z5H4</accession>
<evidence type="ECO:0000313" key="2">
    <source>
        <dbReference type="Proteomes" id="UP000236928"/>
    </source>
</evidence>
<dbReference type="VEuPathDB" id="CryptoDB:CmeUKMEL1_16475"/>
<dbReference type="AlphaFoldDB" id="A0A2P4Z5H4"/>
<keyword evidence="2" id="KW-1185">Reference proteome</keyword>